<proteinExistence type="predicted"/>
<feature type="compositionally biased region" description="Basic residues" evidence="1">
    <location>
        <begin position="858"/>
        <end position="868"/>
    </location>
</feature>
<dbReference type="AlphaFoldDB" id="A0A560IAH8"/>
<dbReference type="InterPro" id="IPR051321">
    <property type="entry name" value="PHA/PHB_synthase"/>
</dbReference>
<evidence type="ECO:0000313" key="2">
    <source>
        <dbReference type="EMBL" id="TWB56016.1"/>
    </source>
</evidence>
<evidence type="ECO:0000313" key="3">
    <source>
        <dbReference type="Proteomes" id="UP000318050"/>
    </source>
</evidence>
<dbReference type="Proteomes" id="UP000318050">
    <property type="component" value="Unassembled WGS sequence"/>
</dbReference>
<organism evidence="2 3">
    <name type="scientific">Nitrospirillum amazonense</name>
    <dbReference type="NCBI Taxonomy" id="28077"/>
    <lineage>
        <taxon>Bacteria</taxon>
        <taxon>Pseudomonadati</taxon>
        <taxon>Pseudomonadota</taxon>
        <taxon>Alphaproteobacteria</taxon>
        <taxon>Rhodospirillales</taxon>
        <taxon>Azospirillaceae</taxon>
        <taxon>Nitrospirillum</taxon>
    </lineage>
</organism>
<feature type="compositionally biased region" description="Pro residues" evidence="1">
    <location>
        <begin position="783"/>
        <end position="795"/>
    </location>
</feature>
<comment type="caution">
    <text evidence="2">The sequence shown here is derived from an EMBL/GenBank/DDBJ whole genome shotgun (WGS) entry which is preliminary data.</text>
</comment>
<dbReference type="InterPro" id="IPR024501">
    <property type="entry name" value="DUF3141"/>
</dbReference>
<reference evidence="2 3" key="1">
    <citation type="submission" date="2019-06" db="EMBL/GenBank/DDBJ databases">
        <title>Genomic Encyclopedia of Type Strains, Phase IV (KMG-V): Genome sequencing to study the core and pangenomes of soil and plant-associated prokaryotes.</title>
        <authorList>
            <person name="Whitman W."/>
        </authorList>
    </citation>
    <scope>NUCLEOTIDE SEQUENCE [LARGE SCALE GENOMIC DNA]</scope>
    <source>
        <strain evidence="2 3">BR 11140</strain>
    </source>
</reference>
<feature type="region of interest" description="Disordered" evidence="1">
    <location>
        <begin position="757"/>
        <end position="868"/>
    </location>
</feature>
<sequence>MAVTDATGPRGLFDQKGPFEMPEGFLDPSNHWPFRLWQDGLAYTVDAFQRTALVMDVLRQRGAQYHEHMAQTAPTVLSFESETVLDGATLPRPVNYSLQRIIPPAGVELDLKKRPFVIVDPRAGHGPGIGGFKSDSEIGVALAAGHPCYFIGFLPRPVPGQTVEDVIAAEAACLEKVIALHPEAEGKPVVIGNCQAGWQLMMTAAIRPDLFGPIIIAGTPLSFWAGHRGQDPMRYSGGLLGGSWLTAFASDMGAGLFDGAWLVQNFEGLNPANTLVGKQYALWDKVDTEAPRYLGFEKWWNGHVLLNGEEIQYIVDKLFVGNRLATADIVTKDGVRVDLRAIRSPIIVFCSKGDNISPPPQALGWICDLYESVDDIRCHGQTIVYAVHESVGHLGIFVSAAVARKEHREFASNIDFIDVLPPGLYEAQILPAEAAPSGQSGQEGDPNVLRFAARSINDVAAHVEPLPDDERRFATVSRLSRVTLGLYRDLVQPWVRQLVGETTAEILRGLHPLRLSYELFSDTNPWLNGVPELAAAARRDRRPVGSENIWRNLEQRLARQMETALDVYRDRRDATAEALFMGIYGHPLTQALFGLNADDAPPRSHPGETPEHRRFLAEQGAELRRRLHVGGLREAGMRALLHVGLAERMADARGFNALRGLRDIHGRGLELAEFKQLVRDQFLMLLLDPAAALETLPELLAGATAEEITRLSEGLVMVAGAAGPLDTKGRERLESMVALFKDLAAKAPKAPGEASVAATAPAATAPASGAEPPNPVLDGSPAVAPPAPEEPPQAPRAPAKPAAAKVRRAKAAPTPKEPPPAETSVISDEPTSPPVDVAAEPKPGPVATAPVTVPKRAPAPRRAKAPRR</sequence>
<dbReference type="PANTHER" id="PTHR36837:SF2">
    <property type="entry name" value="POLY(3-HYDROXYALKANOATE) POLYMERASE SUBUNIT PHAC"/>
    <property type="match status" value="1"/>
</dbReference>
<dbReference type="SUPFAM" id="SSF53474">
    <property type="entry name" value="alpha/beta-Hydrolases"/>
    <property type="match status" value="1"/>
</dbReference>
<dbReference type="EMBL" id="VITT01000013">
    <property type="protein sequence ID" value="TWB56016.1"/>
    <property type="molecule type" value="Genomic_DNA"/>
</dbReference>
<name>A0A560IAH8_9PROT</name>
<dbReference type="InterPro" id="IPR029058">
    <property type="entry name" value="AB_hydrolase_fold"/>
</dbReference>
<dbReference type="Gene3D" id="3.40.50.1820">
    <property type="entry name" value="alpha/beta hydrolase"/>
    <property type="match status" value="1"/>
</dbReference>
<gene>
    <name evidence="2" type="ORF">FBZ92_1138</name>
</gene>
<feature type="compositionally biased region" description="Low complexity" evidence="1">
    <location>
        <begin position="845"/>
        <end position="856"/>
    </location>
</feature>
<dbReference type="Pfam" id="PF11339">
    <property type="entry name" value="DUF3141"/>
    <property type="match status" value="1"/>
</dbReference>
<protein>
    <submittedName>
        <fullName evidence="2">Uncharacterized protein DUF3141</fullName>
    </submittedName>
</protein>
<dbReference type="PANTHER" id="PTHR36837">
    <property type="entry name" value="POLY(3-HYDROXYALKANOATE) POLYMERASE SUBUNIT PHAC"/>
    <property type="match status" value="1"/>
</dbReference>
<feature type="compositionally biased region" description="Low complexity" evidence="1">
    <location>
        <begin position="757"/>
        <end position="771"/>
    </location>
</feature>
<evidence type="ECO:0000256" key="1">
    <source>
        <dbReference type="SAM" id="MobiDB-lite"/>
    </source>
</evidence>
<accession>A0A560IAH8</accession>